<name>A0AAD9WR43_9ROSI</name>
<sequence>MKLGWDLKTGLQRRLSSWTSPDDPSPGDFTWGIELQGNPQFVMWNGSNKFHRGGPWNGITFSGSLDLSHISIFEVNFVNNEDVMQGLRGPIRLRGSALHGRAWPGHGPLLYQASRPAPPTHPEARSQASLRGCSYQAMPGNGPQDGLGVQVWRPDKAVGHAQAMPGHAVRCL</sequence>
<comment type="caution">
    <text evidence="1">The sequence shown here is derived from an EMBL/GenBank/DDBJ whole genome shotgun (WGS) entry which is preliminary data.</text>
</comment>
<evidence type="ECO:0000313" key="1">
    <source>
        <dbReference type="EMBL" id="KAK2639362.1"/>
    </source>
</evidence>
<keyword evidence="2" id="KW-1185">Reference proteome</keyword>
<reference evidence="1" key="1">
    <citation type="journal article" date="2023" name="Plant J.">
        <title>Genome sequences and population genomics provide insights into the demographic history, inbreeding, and mutation load of two 'living fossil' tree species of Dipteronia.</title>
        <authorList>
            <person name="Feng Y."/>
            <person name="Comes H.P."/>
            <person name="Chen J."/>
            <person name="Zhu S."/>
            <person name="Lu R."/>
            <person name="Zhang X."/>
            <person name="Li P."/>
            <person name="Qiu J."/>
            <person name="Olsen K.M."/>
            <person name="Qiu Y."/>
        </authorList>
    </citation>
    <scope>NUCLEOTIDE SEQUENCE</scope>
    <source>
        <strain evidence="1">KIB01</strain>
    </source>
</reference>
<dbReference type="EMBL" id="JANJYI010000008">
    <property type="protein sequence ID" value="KAK2639362.1"/>
    <property type="molecule type" value="Genomic_DNA"/>
</dbReference>
<gene>
    <name evidence="1" type="ORF">Ddye_027157</name>
</gene>
<evidence type="ECO:0000313" key="2">
    <source>
        <dbReference type="Proteomes" id="UP001280121"/>
    </source>
</evidence>
<organism evidence="1 2">
    <name type="scientific">Dipteronia dyeriana</name>
    <dbReference type="NCBI Taxonomy" id="168575"/>
    <lineage>
        <taxon>Eukaryota</taxon>
        <taxon>Viridiplantae</taxon>
        <taxon>Streptophyta</taxon>
        <taxon>Embryophyta</taxon>
        <taxon>Tracheophyta</taxon>
        <taxon>Spermatophyta</taxon>
        <taxon>Magnoliopsida</taxon>
        <taxon>eudicotyledons</taxon>
        <taxon>Gunneridae</taxon>
        <taxon>Pentapetalae</taxon>
        <taxon>rosids</taxon>
        <taxon>malvids</taxon>
        <taxon>Sapindales</taxon>
        <taxon>Sapindaceae</taxon>
        <taxon>Hippocastanoideae</taxon>
        <taxon>Acereae</taxon>
        <taxon>Dipteronia</taxon>
    </lineage>
</organism>
<dbReference type="PANTHER" id="PTHR32444:SF247">
    <property type="entry name" value="OS01G0958200 PROTEIN"/>
    <property type="match status" value="1"/>
</dbReference>
<accession>A0AAD9WR43</accession>
<dbReference type="AlphaFoldDB" id="A0AAD9WR43"/>
<proteinExistence type="predicted"/>
<protein>
    <submittedName>
        <fullName evidence="1">Uncharacterized protein</fullName>
    </submittedName>
</protein>
<dbReference type="PANTHER" id="PTHR32444">
    <property type="entry name" value="BULB-TYPE LECTIN DOMAIN-CONTAINING PROTEIN"/>
    <property type="match status" value="1"/>
</dbReference>
<dbReference type="Proteomes" id="UP001280121">
    <property type="component" value="Unassembled WGS sequence"/>
</dbReference>